<accession>A0A1F7RWU9</accession>
<keyword evidence="7 14" id="KW-0812">Transmembrane</keyword>
<evidence type="ECO:0000256" key="1">
    <source>
        <dbReference type="ARBA" id="ARBA00000085"/>
    </source>
</evidence>
<evidence type="ECO:0000313" key="18">
    <source>
        <dbReference type="Proteomes" id="UP000178797"/>
    </source>
</evidence>
<dbReference type="GO" id="GO:0000155">
    <property type="term" value="F:phosphorelay sensor kinase activity"/>
    <property type="evidence" value="ECO:0007669"/>
    <property type="project" value="InterPro"/>
</dbReference>
<dbReference type="CDD" id="cd00082">
    <property type="entry name" value="HisKA"/>
    <property type="match status" value="1"/>
</dbReference>
<dbReference type="Pfam" id="PF02518">
    <property type="entry name" value="HATPase_c"/>
    <property type="match status" value="1"/>
</dbReference>
<dbReference type="SMART" id="SM00388">
    <property type="entry name" value="HisKA"/>
    <property type="match status" value="1"/>
</dbReference>
<evidence type="ECO:0000256" key="9">
    <source>
        <dbReference type="ARBA" id="ARBA00022777"/>
    </source>
</evidence>
<evidence type="ECO:0000256" key="13">
    <source>
        <dbReference type="ARBA" id="ARBA00023136"/>
    </source>
</evidence>
<dbReference type="PROSITE" id="PS50885">
    <property type="entry name" value="HAMP"/>
    <property type="match status" value="1"/>
</dbReference>
<evidence type="ECO:0000256" key="14">
    <source>
        <dbReference type="SAM" id="Phobius"/>
    </source>
</evidence>
<feature type="domain" description="Histidine kinase" evidence="15">
    <location>
        <begin position="253"/>
        <end position="471"/>
    </location>
</feature>
<evidence type="ECO:0000259" key="15">
    <source>
        <dbReference type="PROSITE" id="PS50109"/>
    </source>
</evidence>
<keyword evidence="4" id="KW-1003">Cell membrane</keyword>
<evidence type="ECO:0000256" key="6">
    <source>
        <dbReference type="ARBA" id="ARBA00022679"/>
    </source>
</evidence>
<dbReference type="SUPFAM" id="SSF55874">
    <property type="entry name" value="ATPase domain of HSP90 chaperone/DNA topoisomerase II/histidine kinase"/>
    <property type="match status" value="1"/>
</dbReference>
<dbReference type="SMART" id="SM00387">
    <property type="entry name" value="HATPase_c"/>
    <property type="match status" value="1"/>
</dbReference>
<evidence type="ECO:0000256" key="11">
    <source>
        <dbReference type="ARBA" id="ARBA00022989"/>
    </source>
</evidence>
<dbReference type="PROSITE" id="PS50109">
    <property type="entry name" value="HIS_KIN"/>
    <property type="match status" value="1"/>
</dbReference>
<dbReference type="InterPro" id="IPR036890">
    <property type="entry name" value="HATPase_C_sf"/>
</dbReference>
<keyword evidence="8" id="KW-0547">Nucleotide-binding</keyword>
<feature type="domain" description="HAMP" evidence="16">
    <location>
        <begin position="193"/>
        <end position="245"/>
    </location>
</feature>
<reference evidence="17 18" key="1">
    <citation type="journal article" date="2016" name="Nat. Commun.">
        <title>Thousands of microbial genomes shed light on interconnected biogeochemical processes in an aquifer system.</title>
        <authorList>
            <person name="Anantharaman K."/>
            <person name="Brown C.T."/>
            <person name="Hug L.A."/>
            <person name="Sharon I."/>
            <person name="Castelle C.J."/>
            <person name="Probst A.J."/>
            <person name="Thomas B.C."/>
            <person name="Singh A."/>
            <person name="Wilkins M.J."/>
            <person name="Karaoz U."/>
            <person name="Brodie E.L."/>
            <person name="Williams K.H."/>
            <person name="Hubbard S.S."/>
            <person name="Banfield J.F."/>
        </authorList>
    </citation>
    <scope>NUCLEOTIDE SEQUENCE [LARGE SCALE GENOMIC DNA]</scope>
</reference>
<evidence type="ECO:0000256" key="12">
    <source>
        <dbReference type="ARBA" id="ARBA00023012"/>
    </source>
</evidence>
<dbReference type="EC" id="2.7.13.3" evidence="3"/>
<feature type="transmembrane region" description="Helical" evidence="14">
    <location>
        <begin position="6"/>
        <end position="31"/>
    </location>
</feature>
<dbReference type="SUPFAM" id="SSF47384">
    <property type="entry name" value="Homodimeric domain of signal transducing histidine kinase"/>
    <property type="match status" value="1"/>
</dbReference>
<evidence type="ECO:0000256" key="7">
    <source>
        <dbReference type="ARBA" id="ARBA00022692"/>
    </source>
</evidence>
<dbReference type="Pfam" id="PF00672">
    <property type="entry name" value="HAMP"/>
    <property type="match status" value="1"/>
</dbReference>
<dbReference type="Gene3D" id="3.30.565.10">
    <property type="entry name" value="Histidine kinase-like ATPase, C-terminal domain"/>
    <property type="match status" value="1"/>
</dbReference>
<dbReference type="EMBL" id="MGDE01000107">
    <property type="protein sequence ID" value="OGL46036.1"/>
    <property type="molecule type" value="Genomic_DNA"/>
</dbReference>
<evidence type="ECO:0000313" key="17">
    <source>
        <dbReference type="EMBL" id="OGL46036.1"/>
    </source>
</evidence>
<evidence type="ECO:0000256" key="10">
    <source>
        <dbReference type="ARBA" id="ARBA00022840"/>
    </source>
</evidence>
<dbReference type="InterPro" id="IPR005467">
    <property type="entry name" value="His_kinase_dom"/>
</dbReference>
<comment type="catalytic activity">
    <reaction evidence="1">
        <text>ATP + protein L-histidine = ADP + protein N-phospho-L-histidine.</text>
        <dbReference type="EC" id="2.7.13.3"/>
    </reaction>
</comment>
<protein>
    <recommendedName>
        <fullName evidence="3">histidine kinase</fullName>
        <ecNumber evidence="3">2.7.13.3</ecNumber>
    </recommendedName>
</protein>
<keyword evidence="6" id="KW-0808">Transferase</keyword>
<evidence type="ECO:0000256" key="5">
    <source>
        <dbReference type="ARBA" id="ARBA00022553"/>
    </source>
</evidence>
<keyword evidence="10" id="KW-0067">ATP-binding</keyword>
<organism evidence="17 18">
    <name type="scientific">Candidatus Schekmanbacteria bacterium RBG_16_38_10</name>
    <dbReference type="NCBI Taxonomy" id="1817879"/>
    <lineage>
        <taxon>Bacteria</taxon>
        <taxon>Candidatus Schekmaniibacteriota</taxon>
    </lineage>
</organism>
<dbReference type="PANTHER" id="PTHR45528:SF1">
    <property type="entry name" value="SENSOR HISTIDINE KINASE CPXA"/>
    <property type="match status" value="1"/>
</dbReference>
<keyword evidence="9" id="KW-0418">Kinase</keyword>
<keyword evidence="12" id="KW-0902">Two-component regulatory system</keyword>
<dbReference type="Proteomes" id="UP000178797">
    <property type="component" value="Unassembled WGS sequence"/>
</dbReference>
<dbReference type="Gene3D" id="6.10.340.10">
    <property type="match status" value="1"/>
</dbReference>
<dbReference type="InterPro" id="IPR004358">
    <property type="entry name" value="Sig_transdc_His_kin-like_C"/>
</dbReference>
<gene>
    <name evidence="17" type="ORF">A2W05_04205</name>
</gene>
<dbReference type="GO" id="GO:0005524">
    <property type="term" value="F:ATP binding"/>
    <property type="evidence" value="ECO:0007669"/>
    <property type="project" value="UniProtKB-KW"/>
</dbReference>
<keyword evidence="5" id="KW-0597">Phosphoprotein</keyword>
<dbReference type="CDD" id="cd00075">
    <property type="entry name" value="HATPase"/>
    <property type="match status" value="1"/>
</dbReference>
<dbReference type="SUPFAM" id="SSF158472">
    <property type="entry name" value="HAMP domain-like"/>
    <property type="match status" value="1"/>
</dbReference>
<proteinExistence type="predicted"/>
<evidence type="ECO:0000256" key="2">
    <source>
        <dbReference type="ARBA" id="ARBA00004651"/>
    </source>
</evidence>
<comment type="subcellular location">
    <subcellularLocation>
        <location evidence="2">Cell membrane</location>
        <topology evidence="2">Multi-pass membrane protein</topology>
    </subcellularLocation>
</comment>
<dbReference type="InterPro" id="IPR003594">
    <property type="entry name" value="HATPase_dom"/>
</dbReference>
<keyword evidence="11 14" id="KW-1133">Transmembrane helix</keyword>
<evidence type="ECO:0000256" key="4">
    <source>
        <dbReference type="ARBA" id="ARBA00022475"/>
    </source>
</evidence>
<sequence>MVKISIFWKTILLFFAYLFLANGIMLLFYFLTESPETITSDITKAVITDASLITKNIEDEIKNIKDVQEVKRLEEIKILKKIVENKNRHVRILNLSGNIILETPLEKGRRSEKLTKEEIIEALKKGFLIGKGHATFFRSTIDITLPLRIKEKTMGLVQVSYPKTNPLRLQKIISFAVVIEAIIIAFLAMLFSKWFSIPIRELIKAAEQIAKGNLGYRAEVKSSDEIGELTNTFNYMSKALADMTKLRRELTADISHELRSPLTRIRVSAESLVDKVVDDEKEKEMHLQAICEEVDDLNSLIGDLLDLSKLELDRIKMEYYPTSLKEIINSVVTKITPLAKKRKASLEIDIDEKIPDLLLDGKGINRVITNLLDNSLKYTNSDGKIKISVAERDNFVVVSVEDNGKGISEEELPFIFERFYRVDKSRTRETGGTGLGLAIAKQIVKAHGGEIFAQSKVGEGTKISFTIPKRRNVTDI</sequence>
<name>A0A1F7RWU9_9BACT</name>
<dbReference type="InterPro" id="IPR003660">
    <property type="entry name" value="HAMP_dom"/>
</dbReference>
<dbReference type="Gene3D" id="1.10.287.130">
    <property type="match status" value="1"/>
</dbReference>
<evidence type="ECO:0000259" key="16">
    <source>
        <dbReference type="PROSITE" id="PS50885"/>
    </source>
</evidence>
<dbReference type="AlphaFoldDB" id="A0A1F7RWU9"/>
<dbReference type="InterPro" id="IPR003661">
    <property type="entry name" value="HisK_dim/P_dom"/>
</dbReference>
<keyword evidence="13 14" id="KW-0472">Membrane</keyword>
<evidence type="ECO:0000256" key="8">
    <source>
        <dbReference type="ARBA" id="ARBA00022741"/>
    </source>
</evidence>
<dbReference type="Pfam" id="PF00512">
    <property type="entry name" value="HisKA"/>
    <property type="match status" value="1"/>
</dbReference>
<dbReference type="CDD" id="cd06225">
    <property type="entry name" value="HAMP"/>
    <property type="match status" value="1"/>
</dbReference>
<dbReference type="PANTHER" id="PTHR45528">
    <property type="entry name" value="SENSOR HISTIDINE KINASE CPXA"/>
    <property type="match status" value="1"/>
</dbReference>
<dbReference type="SMART" id="SM00304">
    <property type="entry name" value="HAMP"/>
    <property type="match status" value="1"/>
</dbReference>
<dbReference type="InterPro" id="IPR050398">
    <property type="entry name" value="HssS/ArlS-like"/>
</dbReference>
<feature type="transmembrane region" description="Helical" evidence="14">
    <location>
        <begin position="172"/>
        <end position="195"/>
    </location>
</feature>
<comment type="caution">
    <text evidence="17">The sequence shown here is derived from an EMBL/GenBank/DDBJ whole genome shotgun (WGS) entry which is preliminary data.</text>
</comment>
<dbReference type="PRINTS" id="PR00344">
    <property type="entry name" value="BCTRLSENSOR"/>
</dbReference>
<evidence type="ECO:0000256" key="3">
    <source>
        <dbReference type="ARBA" id="ARBA00012438"/>
    </source>
</evidence>
<dbReference type="GO" id="GO:0005886">
    <property type="term" value="C:plasma membrane"/>
    <property type="evidence" value="ECO:0007669"/>
    <property type="project" value="UniProtKB-SubCell"/>
</dbReference>
<dbReference type="FunFam" id="3.30.565.10:FF:000006">
    <property type="entry name" value="Sensor histidine kinase WalK"/>
    <property type="match status" value="1"/>
</dbReference>
<dbReference type="InterPro" id="IPR036097">
    <property type="entry name" value="HisK_dim/P_sf"/>
</dbReference>